<dbReference type="GO" id="GO:0005506">
    <property type="term" value="F:iron ion binding"/>
    <property type="evidence" value="ECO:0007669"/>
    <property type="project" value="InterPro"/>
</dbReference>
<reference evidence="11 12" key="1">
    <citation type="submission" date="2015-01" db="EMBL/GenBank/DDBJ databases">
        <title>The Genome Sequence of Exophiala oligosperma CBS72588.</title>
        <authorList>
            <consortium name="The Broad Institute Genomics Platform"/>
            <person name="Cuomo C."/>
            <person name="de Hoog S."/>
            <person name="Gorbushina A."/>
            <person name="Stielow B."/>
            <person name="Teixiera M."/>
            <person name="Abouelleil A."/>
            <person name="Chapman S.B."/>
            <person name="Priest M."/>
            <person name="Young S.K."/>
            <person name="Wortman J."/>
            <person name="Nusbaum C."/>
            <person name="Birren B."/>
        </authorList>
    </citation>
    <scope>NUCLEOTIDE SEQUENCE [LARGE SCALE GENOMIC DNA]</scope>
    <source>
        <strain evidence="11 12">CBS 72588</strain>
    </source>
</reference>
<dbReference type="InterPro" id="IPR002401">
    <property type="entry name" value="Cyt_P450_E_grp-I"/>
</dbReference>
<dbReference type="PROSITE" id="PS00086">
    <property type="entry name" value="CYTOCHROME_P450"/>
    <property type="match status" value="1"/>
</dbReference>
<dbReference type="PRINTS" id="PR00463">
    <property type="entry name" value="EP450I"/>
</dbReference>
<keyword evidence="10" id="KW-1133">Transmembrane helix</keyword>
<dbReference type="InterPro" id="IPR036396">
    <property type="entry name" value="Cyt_P450_sf"/>
</dbReference>
<evidence type="ECO:0000313" key="12">
    <source>
        <dbReference type="Proteomes" id="UP000053342"/>
    </source>
</evidence>
<dbReference type="HOGENOM" id="CLU_001570_14_11_1"/>
<keyword evidence="10" id="KW-0472">Membrane</keyword>
<dbReference type="GO" id="GO:0009403">
    <property type="term" value="P:toxin biosynthetic process"/>
    <property type="evidence" value="ECO:0007669"/>
    <property type="project" value="UniProtKB-ARBA"/>
</dbReference>
<gene>
    <name evidence="11" type="ORF">PV06_00618</name>
</gene>
<evidence type="ECO:0000256" key="8">
    <source>
        <dbReference type="PIRSR" id="PIRSR602401-1"/>
    </source>
</evidence>
<dbReference type="PANTHER" id="PTHR24305">
    <property type="entry name" value="CYTOCHROME P450"/>
    <property type="match status" value="1"/>
</dbReference>
<dbReference type="FunFam" id="1.10.630.10:FF:000047">
    <property type="entry name" value="Cytochrome P450 monooxygenase"/>
    <property type="match status" value="1"/>
</dbReference>
<keyword evidence="12" id="KW-1185">Reference proteome</keyword>
<dbReference type="GO" id="GO:0016705">
    <property type="term" value="F:oxidoreductase activity, acting on paired donors, with incorporation or reduction of molecular oxygen"/>
    <property type="evidence" value="ECO:0007669"/>
    <property type="project" value="InterPro"/>
</dbReference>
<dbReference type="Pfam" id="PF00067">
    <property type="entry name" value="p450"/>
    <property type="match status" value="1"/>
</dbReference>
<evidence type="ECO:0000256" key="10">
    <source>
        <dbReference type="SAM" id="Phobius"/>
    </source>
</evidence>
<keyword evidence="4 8" id="KW-0479">Metal-binding</keyword>
<evidence type="ECO:0000256" key="6">
    <source>
        <dbReference type="ARBA" id="ARBA00023004"/>
    </source>
</evidence>
<dbReference type="RefSeq" id="XP_016268188.1">
    <property type="nucleotide sequence ID" value="XM_016401135.1"/>
</dbReference>
<evidence type="ECO:0000256" key="3">
    <source>
        <dbReference type="ARBA" id="ARBA00022617"/>
    </source>
</evidence>
<evidence type="ECO:0008006" key="13">
    <source>
        <dbReference type="Google" id="ProtNLM"/>
    </source>
</evidence>
<dbReference type="STRING" id="215243.A0A0D2CDR7"/>
<keyword evidence="5 9" id="KW-0560">Oxidoreductase</keyword>
<feature type="transmembrane region" description="Helical" evidence="10">
    <location>
        <begin position="20"/>
        <end position="39"/>
    </location>
</feature>
<dbReference type="AlphaFoldDB" id="A0A0D2CDR7"/>
<dbReference type="VEuPathDB" id="FungiDB:PV06_00618"/>
<protein>
    <recommendedName>
        <fullName evidence="13">Cytochrome P450 monooxygenase</fullName>
    </recommendedName>
</protein>
<keyword evidence="10" id="KW-0812">Transmembrane</keyword>
<evidence type="ECO:0000256" key="7">
    <source>
        <dbReference type="ARBA" id="ARBA00023033"/>
    </source>
</evidence>
<evidence type="ECO:0000256" key="1">
    <source>
        <dbReference type="ARBA" id="ARBA00001971"/>
    </source>
</evidence>
<comment type="similarity">
    <text evidence="2 9">Belongs to the cytochrome P450 family.</text>
</comment>
<comment type="cofactor">
    <cofactor evidence="1 8">
        <name>heme</name>
        <dbReference type="ChEBI" id="CHEBI:30413"/>
    </cofactor>
</comment>
<name>A0A0D2CDR7_9EURO</name>
<organism evidence="11 12">
    <name type="scientific">Exophiala oligosperma</name>
    <dbReference type="NCBI Taxonomy" id="215243"/>
    <lineage>
        <taxon>Eukaryota</taxon>
        <taxon>Fungi</taxon>
        <taxon>Dikarya</taxon>
        <taxon>Ascomycota</taxon>
        <taxon>Pezizomycotina</taxon>
        <taxon>Eurotiomycetes</taxon>
        <taxon>Chaetothyriomycetidae</taxon>
        <taxon>Chaetothyriales</taxon>
        <taxon>Herpotrichiellaceae</taxon>
        <taxon>Exophiala</taxon>
    </lineage>
</organism>
<dbReference type="OrthoDB" id="1470350at2759"/>
<dbReference type="GO" id="GO:0004497">
    <property type="term" value="F:monooxygenase activity"/>
    <property type="evidence" value="ECO:0007669"/>
    <property type="project" value="UniProtKB-KW"/>
</dbReference>
<evidence type="ECO:0000256" key="5">
    <source>
        <dbReference type="ARBA" id="ARBA00023002"/>
    </source>
</evidence>
<dbReference type="GO" id="GO:0020037">
    <property type="term" value="F:heme binding"/>
    <property type="evidence" value="ECO:0007669"/>
    <property type="project" value="InterPro"/>
</dbReference>
<dbReference type="PRINTS" id="PR00385">
    <property type="entry name" value="P450"/>
</dbReference>
<feature type="binding site" description="axial binding residue" evidence="8">
    <location>
        <position position="449"/>
    </location>
    <ligand>
        <name>heme</name>
        <dbReference type="ChEBI" id="CHEBI:30413"/>
    </ligand>
    <ligandPart>
        <name>Fe</name>
        <dbReference type="ChEBI" id="CHEBI:18248"/>
    </ligandPart>
</feature>
<keyword evidence="3 8" id="KW-0349">Heme</keyword>
<dbReference type="CDD" id="cd11058">
    <property type="entry name" value="CYP60B-like"/>
    <property type="match status" value="1"/>
</dbReference>
<proteinExistence type="inferred from homology"/>
<dbReference type="InterPro" id="IPR001128">
    <property type="entry name" value="Cyt_P450"/>
</dbReference>
<evidence type="ECO:0000256" key="4">
    <source>
        <dbReference type="ARBA" id="ARBA00022723"/>
    </source>
</evidence>
<evidence type="ECO:0000256" key="2">
    <source>
        <dbReference type="ARBA" id="ARBA00010617"/>
    </source>
</evidence>
<dbReference type="PANTHER" id="PTHR24305:SF210">
    <property type="entry name" value="CYTOCHROME P450 MONOOXYGENASE ASQL-RELATED"/>
    <property type="match status" value="1"/>
</dbReference>
<dbReference type="EMBL" id="KN847332">
    <property type="protein sequence ID" value="KIW47972.1"/>
    <property type="molecule type" value="Genomic_DNA"/>
</dbReference>
<dbReference type="InterPro" id="IPR050121">
    <property type="entry name" value="Cytochrome_P450_monoxygenase"/>
</dbReference>
<dbReference type="Gene3D" id="1.10.630.10">
    <property type="entry name" value="Cytochrome P450"/>
    <property type="match status" value="1"/>
</dbReference>
<keyword evidence="7 9" id="KW-0503">Monooxygenase</keyword>
<accession>A0A0D2CDR7</accession>
<keyword evidence="6 8" id="KW-0408">Iron</keyword>
<dbReference type="SUPFAM" id="SSF48264">
    <property type="entry name" value="Cytochrome P450"/>
    <property type="match status" value="1"/>
</dbReference>
<evidence type="ECO:0000313" key="11">
    <source>
        <dbReference type="EMBL" id="KIW47972.1"/>
    </source>
</evidence>
<evidence type="ECO:0000256" key="9">
    <source>
        <dbReference type="RuleBase" id="RU000461"/>
    </source>
</evidence>
<sequence>MLREVHLINGLHGFSLLTGFLAGALALYRIYLVIYNLYLHPLAKVPGPKLYAASNIPYSVGLCKGTIWFDIKRFHDQYGPVVRYAPNDVSFTTVDAWKEIYGHKKWNDPNFPKDRRLYREGKTDTASILVADDADHSRVRRLISHAFSEKALRGQEGIMQSYVSLLIRRLQAHATSSNPVVDMNKWYNFTTFDLIGDLAFGEPFGCLESEGYHPWVAMIFGGFKLSAFNQARKRFPWLMPATKYLLPSKLTQAQIEHFSLSFSKARQRAMGGFKYREDFMSYILRHNGEDGRGMTPDEIGENSNILIVAGSETTASLLTGTTYYLLKNPECLQLLTTEIRSTFEKEDDINLVSVGQLKYLLACLDEGLRLYPPVPSALGRDVPKGGHYIEGYFIPEQTTVAVVHWPTYHSERNFHLADEFRPDRWLGDPDFASDNKEVLQPFHVGPRNCLGKNLAYAEMRLILCRTLWNFDLELQSDSENWTDQLIFNFWQKGPLNVKLIPRSPGAKE</sequence>
<dbReference type="GeneID" id="27352692"/>
<dbReference type="Proteomes" id="UP000053342">
    <property type="component" value="Unassembled WGS sequence"/>
</dbReference>
<dbReference type="InterPro" id="IPR017972">
    <property type="entry name" value="Cyt_P450_CS"/>
</dbReference>